<dbReference type="EMBL" id="UGRY01000006">
    <property type="protein sequence ID" value="SUD49006.1"/>
    <property type="molecule type" value="Genomic_DNA"/>
</dbReference>
<dbReference type="EC" id="1.6.5.2" evidence="2"/>
<feature type="domain" description="NAD(P)-binding" evidence="1">
    <location>
        <begin position="11"/>
        <end position="182"/>
    </location>
</feature>
<dbReference type="SUPFAM" id="SSF51735">
    <property type="entry name" value="NAD(P)-binding Rossmann-fold domains"/>
    <property type="match status" value="1"/>
</dbReference>
<evidence type="ECO:0000313" key="2">
    <source>
        <dbReference type="EMBL" id="SUD49006.1"/>
    </source>
</evidence>
<dbReference type="Gene3D" id="3.40.50.720">
    <property type="entry name" value="NAD(P)-binding Rossmann-like Domain"/>
    <property type="match status" value="1"/>
</dbReference>
<reference evidence="2 3" key="1">
    <citation type="submission" date="2018-06" db="EMBL/GenBank/DDBJ databases">
        <authorList>
            <consortium name="Pathogen Informatics"/>
            <person name="Doyle S."/>
        </authorList>
    </citation>
    <scope>NUCLEOTIDE SEQUENCE [LARGE SCALE GENOMIC DNA]</scope>
    <source>
        <strain evidence="2 3">NCTC1934</strain>
    </source>
</reference>
<dbReference type="InterPro" id="IPR016040">
    <property type="entry name" value="NAD(P)-bd_dom"/>
</dbReference>
<dbReference type="STRING" id="1406858.GCA_000710895_00942"/>
<evidence type="ECO:0000313" key="3">
    <source>
        <dbReference type="Proteomes" id="UP000255467"/>
    </source>
</evidence>
<dbReference type="PANTHER" id="PTHR43162:SF1">
    <property type="entry name" value="PRESTALK A DIFFERENTIATION PROTEIN A"/>
    <property type="match status" value="1"/>
</dbReference>
<dbReference type="Gene3D" id="3.90.25.10">
    <property type="entry name" value="UDP-galactose 4-epimerase, domain 1"/>
    <property type="match status" value="1"/>
</dbReference>
<dbReference type="Pfam" id="PF13460">
    <property type="entry name" value="NAD_binding_10"/>
    <property type="match status" value="1"/>
</dbReference>
<dbReference type="InterPro" id="IPR036291">
    <property type="entry name" value="NAD(P)-bd_dom_sf"/>
</dbReference>
<dbReference type="InterPro" id="IPR051604">
    <property type="entry name" value="Ergot_Alk_Oxidoreductase"/>
</dbReference>
<accession>A0A379JKY2</accession>
<evidence type="ECO:0000259" key="1">
    <source>
        <dbReference type="Pfam" id="PF13460"/>
    </source>
</evidence>
<sequence>MAMTEVIAVSGASGQIGGRVARLLSDAGLTTRLLGRTPTRIPAVPGATTARADFADPESVATALAGAHTFFLVSATESADRAAQQVAVVQAARDAGVERIVYLSFVAAAPDCTFTFGRDHWYTEQAIRASGMEFTILRDNLYQDLIPAFADEHGVIRGPAGDGAVAAVARADVAAAAAAVLTGKGHAGAIHDLTGPRAFTLTEAAAQMTEILGRPYRYDPETLAQAYASRAKYDAPPWELDGWVTSYAAIAAGDLDTVTDAVRRLTGRPPTDFADFLTTLRRT</sequence>
<name>A0A379JKY2_9NOCA</name>
<dbReference type="GO" id="GO:0003955">
    <property type="term" value="F:NAD(P)H dehydrogenase (quinone) activity"/>
    <property type="evidence" value="ECO:0007669"/>
    <property type="project" value="UniProtKB-EC"/>
</dbReference>
<protein>
    <submittedName>
        <fullName evidence="2">Quinone oxidoreductase 2</fullName>
        <ecNumber evidence="2">1.6.5.2</ecNumber>
    </submittedName>
</protein>
<dbReference type="PANTHER" id="PTHR43162">
    <property type="match status" value="1"/>
</dbReference>
<gene>
    <name evidence="2" type="primary">qorB_3</name>
    <name evidence="2" type="ORF">NCTC1934_06355</name>
</gene>
<keyword evidence="3" id="KW-1185">Reference proteome</keyword>
<proteinExistence type="predicted"/>
<dbReference type="Proteomes" id="UP000255467">
    <property type="component" value="Unassembled WGS sequence"/>
</dbReference>
<dbReference type="AlphaFoldDB" id="A0A379JKY2"/>
<keyword evidence="2" id="KW-0560">Oxidoreductase</keyword>
<organism evidence="2 3">
    <name type="scientific">Nocardia otitidiscaviarum</name>
    <dbReference type="NCBI Taxonomy" id="1823"/>
    <lineage>
        <taxon>Bacteria</taxon>
        <taxon>Bacillati</taxon>
        <taxon>Actinomycetota</taxon>
        <taxon>Actinomycetes</taxon>
        <taxon>Mycobacteriales</taxon>
        <taxon>Nocardiaceae</taxon>
        <taxon>Nocardia</taxon>
    </lineage>
</organism>